<dbReference type="CDD" id="cd06223">
    <property type="entry name" value="PRTases_typeI"/>
    <property type="match status" value="1"/>
</dbReference>
<keyword evidence="2" id="KW-0808">Transferase</keyword>
<reference evidence="2 3" key="1">
    <citation type="submission" date="2020-06" db="EMBL/GenBank/DDBJ databases">
        <title>Halomonas sp. QX-1 draft genome sequence.</title>
        <authorList>
            <person name="Qiu X."/>
        </authorList>
    </citation>
    <scope>NUCLEOTIDE SEQUENCE [LARGE SCALE GENOMIC DNA]</scope>
    <source>
        <strain evidence="2 3">QX-1</strain>
    </source>
</reference>
<gene>
    <name evidence="2" type="ORF">HUO07_12305</name>
</gene>
<dbReference type="Gene3D" id="3.40.50.2020">
    <property type="match status" value="1"/>
</dbReference>
<dbReference type="InterPro" id="IPR000836">
    <property type="entry name" value="PRTase_dom"/>
</dbReference>
<protein>
    <submittedName>
        <fullName evidence="2">Phosphoribosyltransferase</fullName>
    </submittedName>
</protein>
<evidence type="ECO:0000313" key="3">
    <source>
        <dbReference type="Proteomes" id="UP000589984"/>
    </source>
</evidence>
<dbReference type="RefSeq" id="WP_176303804.1">
    <property type="nucleotide sequence ID" value="NZ_JABWCV010000012.1"/>
</dbReference>
<sequence>MHTQQALFDNRRAAGRKLAHALSGARYDLVLALPRGGVPVAYEIAIALKLPLDVVIVRKIGAPGQPEVGLGAVVDGDPPQVVWTADVLQVFQPSERYLEAEVARQLSEITRRRQAYIGNRAPINVSERHVLLVDDGIATGGTAKAAARALRQAGAASVTLAVPVAPQSTLDELATEVDDLVCLATPEPFIAVGLHYQDFTQTSDDEVITLLQKAPSF</sequence>
<proteinExistence type="predicted"/>
<dbReference type="InterPro" id="IPR029057">
    <property type="entry name" value="PRTase-like"/>
</dbReference>
<accession>A0A7Y6RDP8</accession>
<organism evidence="2 3">
    <name type="scientific">Vreelandella maris</name>
    <dbReference type="NCBI Taxonomy" id="2729617"/>
    <lineage>
        <taxon>Bacteria</taxon>
        <taxon>Pseudomonadati</taxon>
        <taxon>Pseudomonadota</taxon>
        <taxon>Gammaproteobacteria</taxon>
        <taxon>Oceanospirillales</taxon>
        <taxon>Halomonadaceae</taxon>
        <taxon>Vreelandella</taxon>
    </lineage>
</organism>
<dbReference type="SUPFAM" id="SSF53271">
    <property type="entry name" value="PRTase-like"/>
    <property type="match status" value="1"/>
</dbReference>
<dbReference type="AlphaFoldDB" id="A0A7Y6RDP8"/>
<comment type="caution">
    <text evidence="2">The sequence shown here is derived from an EMBL/GenBank/DDBJ whole genome shotgun (WGS) entry which is preliminary data.</text>
</comment>
<name>A0A7Y6RDP8_9GAMM</name>
<dbReference type="EMBL" id="JABWCV010000012">
    <property type="protein sequence ID" value="NVF14948.1"/>
    <property type="molecule type" value="Genomic_DNA"/>
</dbReference>
<keyword evidence="3" id="KW-1185">Reference proteome</keyword>
<dbReference type="Gene3D" id="3.30.1310.20">
    <property type="entry name" value="PRTase-like"/>
    <property type="match status" value="1"/>
</dbReference>
<evidence type="ECO:0000259" key="1">
    <source>
        <dbReference type="Pfam" id="PF00156"/>
    </source>
</evidence>
<dbReference type="Pfam" id="PF00156">
    <property type="entry name" value="Pribosyltran"/>
    <property type="match status" value="1"/>
</dbReference>
<keyword evidence="2" id="KW-0328">Glycosyltransferase</keyword>
<evidence type="ECO:0000313" key="2">
    <source>
        <dbReference type="EMBL" id="NVF14948.1"/>
    </source>
</evidence>
<feature type="domain" description="Phosphoribosyltransferase" evidence="1">
    <location>
        <begin position="5"/>
        <end position="184"/>
    </location>
</feature>
<dbReference type="GO" id="GO:0016757">
    <property type="term" value="F:glycosyltransferase activity"/>
    <property type="evidence" value="ECO:0007669"/>
    <property type="project" value="UniProtKB-KW"/>
</dbReference>
<dbReference type="Proteomes" id="UP000589984">
    <property type="component" value="Unassembled WGS sequence"/>
</dbReference>